<dbReference type="Proteomes" id="UP000692954">
    <property type="component" value="Unassembled WGS sequence"/>
</dbReference>
<name>A0A8S1MCE4_9CILI</name>
<accession>A0A8S1MCE4</accession>
<reference evidence="1" key="1">
    <citation type="submission" date="2021-01" db="EMBL/GenBank/DDBJ databases">
        <authorList>
            <consortium name="Genoscope - CEA"/>
            <person name="William W."/>
        </authorList>
    </citation>
    <scope>NUCLEOTIDE SEQUENCE</scope>
</reference>
<sequence length="63" mass="7304">MNGTSKQSVVNEQEGLSFLITLILEQILSLEGIQILFFENIYKDPNYGYCFRYYQSIGDTMNI</sequence>
<protein>
    <submittedName>
        <fullName evidence="1">Uncharacterized protein</fullName>
    </submittedName>
</protein>
<keyword evidence="2" id="KW-1185">Reference proteome</keyword>
<organism evidence="1 2">
    <name type="scientific">Paramecium sonneborni</name>
    <dbReference type="NCBI Taxonomy" id="65129"/>
    <lineage>
        <taxon>Eukaryota</taxon>
        <taxon>Sar</taxon>
        <taxon>Alveolata</taxon>
        <taxon>Ciliophora</taxon>
        <taxon>Intramacronucleata</taxon>
        <taxon>Oligohymenophorea</taxon>
        <taxon>Peniculida</taxon>
        <taxon>Parameciidae</taxon>
        <taxon>Paramecium</taxon>
    </lineage>
</organism>
<comment type="caution">
    <text evidence="1">The sequence shown here is derived from an EMBL/GenBank/DDBJ whole genome shotgun (WGS) entry which is preliminary data.</text>
</comment>
<evidence type="ECO:0000313" key="2">
    <source>
        <dbReference type="Proteomes" id="UP000692954"/>
    </source>
</evidence>
<gene>
    <name evidence="1" type="ORF">PSON_ATCC_30995.1.T0340328</name>
</gene>
<dbReference type="EMBL" id="CAJJDN010000034">
    <property type="protein sequence ID" value="CAD8076342.1"/>
    <property type="molecule type" value="Genomic_DNA"/>
</dbReference>
<evidence type="ECO:0000313" key="1">
    <source>
        <dbReference type="EMBL" id="CAD8076342.1"/>
    </source>
</evidence>
<proteinExistence type="predicted"/>
<dbReference type="AlphaFoldDB" id="A0A8S1MCE4"/>